<reference evidence="2" key="1">
    <citation type="submission" date="2019-09" db="EMBL/GenBank/DDBJ databases">
        <authorList>
            <person name="Chandra G."/>
            <person name="Truman W A."/>
        </authorList>
    </citation>
    <scope>NUCLEOTIDE SEQUENCE [LARGE SCALE GENOMIC DNA]</scope>
    <source>
        <strain evidence="2">PS652</strain>
    </source>
</reference>
<protein>
    <submittedName>
        <fullName evidence="2">Uncharacterized protein</fullName>
    </submittedName>
</protein>
<name>A0A5E6RBS9_PSEFL</name>
<evidence type="ECO:0000313" key="1">
    <source>
        <dbReference type="EMBL" id="CAK9889170.1"/>
    </source>
</evidence>
<organism evidence="2">
    <name type="scientific">Pseudomonas fluorescens</name>
    <dbReference type="NCBI Taxonomy" id="294"/>
    <lineage>
        <taxon>Bacteria</taxon>
        <taxon>Pseudomonadati</taxon>
        <taxon>Pseudomonadota</taxon>
        <taxon>Gammaproteobacteria</taxon>
        <taxon>Pseudomonadales</taxon>
        <taxon>Pseudomonadaceae</taxon>
        <taxon>Pseudomonas</taxon>
    </lineage>
</organism>
<dbReference type="AlphaFoldDB" id="A0A5E6RBS9"/>
<dbReference type="Proteomes" id="UP000326595">
    <property type="component" value="Chromosome"/>
</dbReference>
<accession>A0A5E6RBS9</accession>
<reference evidence="1 3" key="2">
    <citation type="submission" date="2024-03" db="EMBL/GenBank/DDBJ databases">
        <authorList>
            <person name="Alaster D. Moffat"/>
            <person name="Govind Chandra"/>
            <person name="Andrew W. Truman"/>
        </authorList>
    </citation>
    <scope>NUCLEOTIDE SEQUENCE [LARGE SCALE GENOMIC DNA]</scope>
    <source>
        <strain evidence="1">PS652</strain>
    </source>
</reference>
<evidence type="ECO:0000313" key="2">
    <source>
        <dbReference type="EMBL" id="VVM65909.1"/>
    </source>
</evidence>
<dbReference type="EMBL" id="OZ024668">
    <property type="protein sequence ID" value="CAK9889170.1"/>
    <property type="molecule type" value="Genomic_DNA"/>
</dbReference>
<gene>
    <name evidence="2" type="ORF">PS652_01523</name>
    <name evidence="1" type="ORF">PS652_01999</name>
</gene>
<sequence length="89" mass="9079">MTDTIDHKSGRTIDADVVAAGAGTATLITLAIQNKEAIAAAGSAVIGVAVANPKITASVAAAATVGYGIYRLTQPGTKIEFGKFKYERK</sequence>
<dbReference type="RefSeq" id="WP_038995135.1">
    <property type="nucleotide sequence ID" value="NZ_OZ024668.1"/>
</dbReference>
<proteinExistence type="predicted"/>
<evidence type="ECO:0000313" key="3">
    <source>
        <dbReference type="Proteomes" id="UP000326595"/>
    </source>
</evidence>
<dbReference type="EMBL" id="CABVHG010000007">
    <property type="protein sequence ID" value="VVM65909.1"/>
    <property type="molecule type" value="Genomic_DNA"/>
</dbReference>